<dbReference type="CDD" id="cd20716">
    <property type="entry name" value="cyt_P460_fam"/>
    <property type="match status" value="1"/>
</dbReference>
<dbReference type="Proteomes" id="UP000319342">
    <property type="component" value="Chromosome"/>
</dbReference>
<dbReference type="PROSITE" id="PS51257">
    <property type="entry name" value="PROKAR_LIPOPROTEIN"/>
    <property type="match status" value="1"/>
</dbReference>
<feature type="chain" id="PRO_5022215223" description="Cytochrome P460 domain-containing protein" evidence="1">
    <location>
        <begin position="20"/>
        <end position="160"/>
    </location>
</feature>
<evidence type="ECO:0000259" key="2">
    <source>
        <dbReference type="Pfam" id="PF16694"/>
    </source>
</evidence>
<dbReference type="Pfam" id="PF16694">
    <property type="entry name" value="Cytochrome_P460"/>
    <property type="match status" value="1"/>
</dbReference>
<evidence type="ECO:0000313" key="4">
    <source>
        <dbReference type="Proteomes" id="UP000319342"/>
    </source>
</evidence>
<reference evidence="3 4" key="1">
    <citation type="submission" date="2019-02" db="EMBL/GenBank/DDBJ databases">
        <title>Deep-cultivation of Planctomycetes and their phenomic and genomic characterization uncovers novel biology.</title>
        <authorList>
            <person name="Wiegand S."/>
            <person name="Jogler M."/>
            <person name="Boedeker C."/>
            <person name="Pinto D."/>
            <person name="Vollmers J."/>
            <person name="Rivas-Marin E."/>
            <person name="Kohn T."/>
            <person name="Peeters S.H."/>
            <person name="Heuer A."/>
            <person name="Rast P."/>
            <person name="Oberbeckmann S."/>
            <person name="Bunk B."/>
            <person name="Jeske O."/>
            <person name="Meyerdierks A."/>
            <person name="Storesund J.E."/>
            <person name="Kallscheuer N."/>
            <person name="Luecker S."/>
            <person name="Lage O.M."/>
            <person name="Pohl T."/>
            <person name="Merkel B.J."/>
            <person name="Hornburger P."/>
            <person name="Mueller R.-W."/>
            <person name="Bruemmer F."/>
            <person name="Labrenz M."/>
            <person name="Spormann A.M."/>
            <person name="Op den Camp H."/>
            <person name="Overmann J."/>
            <person name="Amann R."/>
            <person name="Jetten M.S.M."/>
            <person name="Mascher T."/>
            <person name="Medema M.H."/>
            <person name="Devos D.P."/>
            <person name="Kaster A.-K."/>
            <person name="Ovreas L."/>
            <person name="Rohde M."/>
            <person name="Galperin M.Y."/>
            <person name="Jogler C."/>
        </authorList>
    </citation>
    <scope>NUCLEOTIDE SEQUENCE [LARGE SCALE GENOMIC DNA]</scope>
    <source>
        <strain evidence="3 4">Pla163</strain>
    </source>
</reference>
<keyword evidence="1" id="KW-0732">Signal</keyword>
<organism evidence="3 4">
    <name type="scientific">Rohdeia mirabilis</name>
    <dbReference type="NCBI Taxonomy" id="2528008"/>
    <lineage>
        <taxon>Bacteria</taxon>
        <taxon>Pseudomonadati</taxon>
        <taxon>Planctomycetota</taxon>
        <taxon>Planctomycetia</taxon>
        <taxon>Planctomycetia incertae sedis</taxon>
        <taxon>Rohdeia</taxon>
    </lineage>
</organism>
<feature type="domain" description="Cytochrome P460" evidence="2">
    <location>
        <begin position="52"/>
        <end position="155"/>
    </location>
</feature>
<dbReference type="Gene3D" id="3.50.70.20">
    <property type="entry name" value="Cytochrome P460"/>
    <property type="match status" value="1"/>
</dbReference>
<name>A0A518D0W6_9BACT</name>
<proteinExistence type="predicted"/>
<dbReference type="InterPro" id="IPR038142">
    <property type="entry name" value="Cytochrome_P460_sp"/>
</dbReference>
<accession>A0A518D0W6</accession>
<protein>
    <recommendedName>
        <fullName evidence="2">Cytochrome P460 domain-containing protein</fullName>
    </recommendedName>
</protein>
<dbReference type="OrthoDB" id="274365at2"/>
<feature type="signal peptide" evidence="1">
    <location>
        <begin position="1"/>
        <end position="19"/>
    </location>
</feature>
<sequence precursor="true">MTHTSLRQPLVLVALLALAACASLGTPADREHVSDLWQRMQGYTSWSQLEGWEGVVVSIDGTHGDFVQVWMNDVAAADPKHLPVGSIVVKEGYRDEAGQKLNAITVMERRAAGYDPEHGDWFWGRFEKDGTPTHAGGASLCIDCHDEASGDDYSFLNDDL</sequence>
<evidence type="ECO:0000256" key="1">
    <source>
        <dbReference type="SAM" id="SignalP"/>
    </source>
</evidence>
<dbReference type="RefSeq" id="WP_145187845.1">
    <property type="nucleotide sequence ID" value="NZ_CP036290.1"/>
</dbReference>
<gene>
    <name evidence="3" type="ORF">Pla163_22320</name>
</gene>
<dbReference type="AlphaFoldDB" id="A0A518D0W6"/>
<evidence type="ECO:0000313" key="3">
    <source>
        <dbReference type="EMBL" id="QDU85107.1"/>
    </source>
</evidence>
<dbReference type="InterPro" id="IPR032033">
    <property type="entry name" value="Cytochrome_P460"/>
</dbReference>
<keyword evidence="4" id="KW-1185">Reference proteome</keyword>
<dbReference type="EMBL" id="CP036290">
    <property type="protein sequence ID" value="QDU85107.1"/>
    <property type="molecule type" value="Genomic_DNA"/>
</dbReference>